<proteinExistence type="predicted"/>
<evidence type="ECO:0000313" key="2">
    <source>
        <dbReference type="Proteomes" id="UP001209878"/>
    </source>
</evidence>
<dbReference type="AlphaFoldDB" id="A0AAD9JYT7"/>
<evidence type="ECO:0000313" key="1">
    <source>
        <dbReference type="EMBL" id="KAK2161731.1"/>
    </source>
</evidence>
<dbReference type="InterPro" id="IPR036691">
    <property type="entry name" value="Endo/exonu/phosph_ase_sf"/>
</dbReference>
<dbReference type="Gene3D" id="3.60.10.10">
    <property type="entry name" value="Endonuclease/exonuclease/phosphatase"/>
    <property type="match status" value="1"/>
</dbReference>
<dbReference type="EMBL" id="JAODUO010001562">
    <property type="protein sequence ID" value="KAK2161731.1"/>
    <property type="molecule type" value="Genomic_DNA"/>
</dbReference>
<protein>
    <submittedName>
        <fullName evidence="1">Uncharacterized protein</fullName>
    </submittedName>
</protein>
<name>A0AAD9JYT7_RIDPI</name>
<sequence>MTGYVMFRKDRLGRRGGGVILYIKESIQAYEIKLEKEAECEEAVWCNIVTGKSTLTVGLVYRSPNISMEENEKIHNAIKEVSKRDCIIMGILIMGIYSGHLYRVPERGSRVFKFSTR</sequence>
<keyword evidence="2" id="KW-1185">Reference proteome</keyword>
<comment type="caution">
    <text evidence="1">The sequence shown here is derived from an EMBL/GenBank/DDBJ whole genome shotgun (WGS) entry which is preliminary data.</text>
</comment>
<gene>
    <name evidence="1" type="ORF">NP493_1563g00020</name>
</gene>
<reference evidence="1" key="1">
    <citation type="journal article" date="2023" name="Mol. Biol. Evol.">
        <title>Third-Generation Sequencing Reveals the Adaptive Role of the Epigenome in Three Deep-Sea Polychaetes.</title>
        <authorList>
            <person name="Perez M."/>
            <person name="Aroh O."/>
            <person name="Sun Y."/>
            <person name="Lan Y."/>
            <person name="Juniper S.K."/>
            <person name="Young C.R."/>
            <person name="Angers B."/>
            <person name="Qian P.Y."/>
        </authorList>
    </citation>
    <scope>NUCLEOTIDE SEQUENCE</scope>
    <source>
        <strain evidence="1">R07B-5</strain>
    </source>
</reference>
<organism evidence="1 2">
    <name type="scientific">Ridgeia piscesae</name>
    <name type="common">Tubeworm</name>
    <dbReference type="NCBI Taxonomy" id="27915"/>
    <lineage>
        <taxon>Eukaryota</taxon>
        <taxon>Metazoa</taxon>
        <taxon>Spiralia</taxon>
        <taxon>Lophotrochozoa</taxon>
        <taxon>Annelida</taxon>
        <taxon>Polychaeta</taxon>
        <taxon>Sedentaria</taxon>
        <taxon>Canalipalpata</taxon>
        <taxon>Sabellida</taxon>
        <taxon>Siboglinidae</taxon>
        <taxon>Ridgeia</taxon>
    </lineage>
</organism>
<accession>A0AAD9JYT7</accession>
<dbReference type="Proteomes" id="UP001209878">
    <property type="component" value="Unassembled WGS sequence"/>
</dbReference>